<dbReference type="Gene3D" id="3.30.2380.10">
    <property type="entry name" value="CGI121/TPRKB"/>
    <property type="match status" value="1"/>
</dbReference>
<feature type="non-terminal residue" evidence="2">
    <location>
        <position position="62"/>
    </location>
</feature>
<reference evidence="2 3" key="1">
    <citation type="journal article" name="Sci. Rep.">
        <title>Genome-scale phylogenetic analyses confirm Olpidium as the closest living zoosporic fungus to the non-flagellated, terrestrial fungi.</title>
        <authorList>
            <person name="Chang Y."/>
            <person name="Rochon D."/>
            <person name="Sekimoto S."/>
            <person name="Wang Y."/>
            <person name="Chovatia M."/>
            <person name="Sandor L."/>
            <person name="Salamov A."/>
            <person name="Grigoriev I.V."/>
            <person name="Stajich J.E."/>
            <person name="Spatafora J.W."/>
        </authorList>
    </citation>
    <scope>NUCLEOTIDE SEQUENCE [LARGE SCALE GENOMIC DNA]</scope>
    <source>
        <strain evidence="2">S191</strain>
    </source>
</reference>
<keyword evidence="3" id="KW-1185">Reference proteome</keyword>
<dbReference type="Proteomes" id="UP000673691">
    <property type="component" value="Unassembled WGS sequence"/>
</dbReference>
<dbReference type="AlphaFoldDB" id="A0A8H8DJX4"/>
<dbReference type="InterPro" id="IPR036504">
    <property type="entry name" value="CGI121/TPRKB_sf"/>
</dbReference>
<organism evidence="2 3">
    <name type="scientific">Olpidium bornovanus</name>
    <dbReference type="NCBI Taxonomy" id="278681"/>
    <lineage>
        <taxon>Eukaryota</taxon>
        <taxon>Fungi</taxon>
        <taxon>Fungi incertae sedis</taxon>
        <taxon>Olpidiomycota</taxon>
        <taxon>Olpidiomycotina</taxon>
        <taxon>Olpidiomycetes</taxon>
        <taxon>Olpidiales</taxon>
        <taxon>Olpidiaceae</taxon>
        <taxon>Olpidium</taxon>
    </lineage>
</organism>
<dbReference type="EMBL" id="JAEFCI010004167">
    <property type="protein sequence ID" value="KAG5461123.1"/>
    <property type="molecule type" value="Genomic_DNA"/>
</dbReference>
<evidence type="ECO:0000256" key="1">
    <source>
        <dbReference type="SAM" id="MobiDB-lite"/>
    </source>
</evidence>
<name>A0A8H8DJX4_9FUNG</name>
<evidence type="ECO:0000313" key="2">
    <source>
        <dbReference type="EMBL" id="KAG5461123.1"/>
    </source>
</evidence>
<protein>
    <submittedName>
        <fullName evidence="2">Uncharacterized protein</fullName>
    </submittedName>
</protein>
<proteinExistence type="predicted"/>
<comment type="caution">
    <text evidence="2">The sequence shown here is derived from an EMBL/GenBank/DDBJ whole genome shotgun (WGS) entry which is preliminary data.</text>
</comment>
<sequence>MRTFPLELQTPAPPAAPPGAAGAPPQAHLFYFKNVRNAPALRARLVARDPKADFAMLDARTV</sequence>
<gene>
    <name evidence="2" type="ORF">BJ554DRAFT_6731</name>
</gene>
<feature type="region of interest" description="Disordered" evidence="1">
    <location>
        <begin position="1"/>
        <end position="23"/>
    </location>
</feature>
<evidence type="ECO:0000313" key="3">
    <source>
        <dbReference type="Proteomes" id="UP000673691"/>
    </source>
</evidence>
<accession>A0A8H8DJX4</accession>